<evidence type="ECO:0000256" key="1">
    <source>
        <dbReference type="ARBA" id="ARBA00022553"/>
    </source>
</evidence>
<dbReference type="Pfam" id="PF00072">
    <property type="entry name" value="Response_reg"/>
    <property type="match status" value="1"/>
</dbReference>
<dbReference type="PANTHER" id="PTHR44591:SF14">
    <property type="entry name" value="PROTEIN PILG"/>
    <property type="match status" value="1"/>
</dbReference>
<reference evidence="5 6" key="1">
    <citation type="submission" date="2020-08" db="EMBL/GenBank/DDBJ databases">
        <title>Genomic Encyclopedia of Type Strains, Phase III (KMG-III): the genomes of soil and plant-associated and newly described type strains.</title>
        <authorList>
            <person name="Whitman W."/>
        </authorList>
    </citation>
    <scope>NUCLEOTIDE SEQUENCE [LARGE SCALE GENOMIC DNA]</scope>
    <source>
        <strain evidence="5 6">CECT 8075</strain>
    </source>
</reference>
<accession>A0A7W5E4P2</accession>
<feature type="modified residue" description="4-aspartylphosphate" evidence="3">
    <location>
        <position position="57"/>
    </location>
</feature>
<organism evidence="5 6">
    <name type="scientific">Aporhodopirellula rubra</name>
    <dbReference type="NCBI Taxonomy" id="980271"/>
    <lineage>
        <taxon>Bacteria</taxon>
        <taxon>Pseudomonadati</taxon>
        <taxon>Planctomycetota</taxon>
        <taxon>Planctomycetia</taxon>
        <taxon>Pirellulales</taxon>
        <taxon>Pirellulaceae</taxon>
        <taxon>Aporhodopirellula</taxon>
    </lineage>
</organism>
<dbReference type="RefSeq" id="WP_184308551.1">
    <property type="nucleotide sequence ID" value="NZ_JACHXU010000026.1"/>
</dbReference>
<evidence type="ECO:0000259" key="4">
    <source>
        <dbReference type="PROSITE" id="PS50110"/>
    </source>
</evidence>
<keyword evidence="2" id="KW-0902">Two-component regulatory system</keyword>
<sequence length="156" mass="17356">MPYSNPPSILVAEDDPVFRRLMHFTIEQAGYRVFTAPDGEQAWQRLQEGDIDLLVTDHQMPRCSGIELLHRVRDAASEGQPLISTAVLCTAKGFELDCSQLQDEFGLLAVMGKPFSPKQLTRLIDGHFTPTMAANTDSQSPIAHQSWGVWNETSTL</sequence>
<dbReference type="EMBL" id="JACHXU010000026">
    <property type="protein sequence ID" value="MBB3209719.1"/>
    <property type="molecule type" value="Genomic_DNA"/>
</dbReference>
<dbReference type="InterPro" id="IPR011006">
    <property type="entry name" value="CheY-like_superfamily"/>
</dbReference>
<evidence type="ECO:0000256" key="2">
    <source>
        <dbReference type="ARBA" id="ARBA00023012"/>
    </source>
</evidence>
<gene>
    <name evidence="5" type="ORF">FHS27_005559</name>
</gene>
<dbReference type="Proteomes" id="UP000536179">
    <property type="component" value="Unassembled WGS sequence"/>
</dbReference>
<dbReference type="PANTHER" id="PTHR44591">
    <property type="entry name" value="STRESS RESPONSE REGULATOR PROTEIN 1"/>
    <property type="match status" value="1"/>
</dbReference>
<evidence type="ECO:0000256" key="3">
    <source>
        <dbReference type="PROSITE-ProRule" id="PRU00169"/>
    </source>
</evidence>
<keyword evidence="6" id="KW-1185">Reference proteome</keyword>
<dbReference type="SMART" id="SM00448">
    <property type="entry name" value="REC"/>
    <property type="match status" value="1"/>
</dbReference>
<dbReference type="InterPro" id="IPR001789">
    <property type="entry name" value="Sig_transdc_resp-reg_receiver"/>
</dbReference>
<name>A0A7W5E4P2_9BACT</name>
<evidence type="ECO:0000313" key="5">
    <source>
        <dbReference type="EMBL" id="MBB3209719.1"/>
    </source>
</evidence>
<dbReference type="PROSITE" id="PS50110">
    <property type="entry name" value="RESPONSE_REGULATORY"/>
    <property type="match status" value="1"/>
</dbReference>
<proteinExistence type="predicted"/>
<comment type="caution">
    <text evidence="5">The sequence shown here is derived from an EMBL/GenBank/DDBJ whole genome shotgun (WGS) entry which is preliminary data.</text>
</comment>
<dbReference type="Gene3D" id="3.40.50.2300">
    <property type="match status" value="1"/>
</dbReference>
<evidence type="ECO:0000313" key="6">
    <source>
        <dbReference type="Proteomes" id="UP000536179"/>
    </source>
</evidence>
<protein>
    <submittedName>
        <fullName evidence="5">CheY-like chemotaxis protein</fullName>
    </submittedName>
</protein>
<dbReference type="GO" id="GO:0000160">
    <property type="term" value="P:phosphorelay signal transduction system"/>
    <property type="evidence" value="ECO:0007669"/>
    <property type="project" value="UniProtKB-KW"/>
</dbReference>
<dbReference type="InterPro" id="IPR050595">
    <property type="entry name" value="Bact_response_regulator"/>
</dbReference>
<keyword evidence="1 3" id="KW-0597">Phosphoprotein</keyword>
<feature type="domain" description="Response regulatory" evidence="4">
    <location>
        <begin position="8"/>
        <end position="128"/>
    </location>
</feature>
<dbReference type="SUPFAM" id="SSF52172">
    <property type="entry name" value="CheY-like"/>
    <property type="match status" value="1"/>
</dbReference>
<dbReference type="AlphaFoldDB" id="A0A7W5E4P2"/>